<organism evidence="2 3">
    <name type="scientific">Anoxybacter fermentans</name>
    <dbReference type="NCBI Taxonomy" id="1323375"/>
    <lineage>
        <taxon>Bacteria</taxon>
        <taxon>Bacillati</taxon>
        <taxon>Bacillota</taxon>
        <taxon>Clostridia</taxon>
        <taxon>Halanaerobiales</taxon>
        <taxon>Anoxybacter</taxon>
    </lineage>
</organism>
<keyword evidence="1" id="KW-0472">Membrane</keyword>
<feature type="transmembrane region" description="Helical" evidence="1">
    <location>
        <begin position="95"/>
        <end position="115"/>
    </location>
</feature>
<proteinExistence type="predicted"/>
<evidence type="ECO:0000313" key="3">
    <source>
        <dbReference type="Proteomes" id="UP000267250"/>
    </source>
</evidence>
<name>A0A3Q9HTH9_9FIRM</name>
<evidence type="ECO:0000313" key="2">
    <source>
        <dbReference type="EMBL" id="AZR74081.1"/>
    </source>
</evidence>
<keyword evidence="1" id="KW-0812">Transmembrane</keyword>
<keyword evidence="1" id="KW-1133">Transmembrane helix</keyword>
<keyword evidence="3" id="KW-1185">Reference proteome</keyword>
<dbReference type="KEGG" id="aft:BBF96_12145"/>
<reference evidence="2 3" key="1">
    <citation type="submission" date="2016-07" db="EMBL/GenBank/DDBJ databases">
        <title>Genome and transcriptome analysis of iron-reducing fermentative bacteria Anoxybacter fermentans.</title>
        <authorList>
            <person name="Zeng X."/>
            <person name="Shao Z."/>
        </authorList>
    </citation>
    <scope>NUCLEOTIDE SEQUENCE [LARGE SCALE GENOMIC DNA]</scope>
    <source>
        <strain evidence="2 3">DY22613</strain>
    </source>
</reference>
<dbReference type="RefSeq" id="WP_127017428.1">
    <property type="nucleotide sequence ID" value="NZ_CP016379.1"/>
</dbReference>
<gene>
    <name evidence="2" type="ORF">BBF96_12145</name>
</gene>
<feature type="transmembrane region" description="Helical" evidence="1">
    <location>
        <begin position="135"/>
        <end position="154"/>
    </location>
</feature>
<protein>
    <submittedName>
        <fullName evidence="2">Uncharacterized protein</fullName>
    </submittedName>
</protein>
<dbReference type="EMBL" id="CP016379">
    <property type="protein sequence ID" value="AZR74081.1"/>
    <property type="molecule type" value="Genomic_DNA"/>
</dbReference>
<feature type="transmembrane region" description="Helical" evidence="1">
    <location>
        <begin position="46"/>
        <end position="66"/>
    </location>
</feature>
<dbReference type="Proteomes" id="UP000267250">
    <property type="component" value="Chromosome"/>
</dbReference>
<dbReference type="OrthoDB" id="1798417at2"/>
<dbReference type="AlphaFoldDB" id="A0A3Q9HTH9"/>
<evidence type="ECO:0000256" key="1">
    <source>
        <dbReference type="SAM" id="Phobius"/>
    </source>
</evidence>
<sequence>MRKFSCIALKIFSIYLFIRVIMYIYMSTGLFIALIEQPDMYSIPEILFSLVPVVIYLLFSSVLWFYSEQISKFIVKEDNEIAFNSSFDFDKFQQISFSIVGVVFLIIGISGMAKYGIKMLIIYHHGLYRGAYIDLIPEIIVFFIKTVFGIWLLIGSKGIVCSLKKAFSGIENNSNE</sequence>
<feature type="transmembrane region" description="Helical" evidence="1">
    <location>
        <begin position="12"/>
        <end position="34"/>
    </location>
</feature>
<accession>A0A3Q9HTH9</accession>